<protein>
    <submittedName>
        <fullName evidence="1">Uncharacterized protein</fullName>
    </submittedName>
</protein>
<name>A0A2T1D371_9CYAN</name>
<proteinExistence type="predicted"/>
<comment type="caution">
    <text evidence="1">The sequence shown here is derived from an EMBL/GenBank/DDBJ whole genome shotgun (WGS) entry which is preliminary data.</text>
</comment>
<dbReference type="Proteomes" id="UP000238634">
    <property type="component" value="Unassembled WGS sequence"/>
</dbReference>
<sequence>MFAELFAKQAKFGVAECKYELPSSRSGASRIHAGGLMEDSMSWKIEEVQQHFNDLIQAVNQRGQNDF</sequence>
<accession>A0A2T1D371</accession>
<dbReference type="EMBL" id="PVWG01000073">
    <property type="protein sequence ID" value="PSB14942.1"/>
    <property type="molecule type" value="Genomic_DNA"/>
</dbReference>
<gene>
    <name evidence="1" type="ORF">C7B65_25615</name>
</gene>
<evidence type="ECO:0000313" key="2">
    <source>
        <dbReference type="Proteomes" id="UP000238634"/>
    </source>
</evidence>
<reference evidence="1 2" key="2">
    <citation type="submission" date="2018-03" db="EMBL/GenBank/DDBJ databases">
        <title>The ancient ancestry and fast evolution of plastids.</title>
        <authorList>
            <person name="Moore K.R."/>
            <person name="Magnabosco C."/>
            <person name="Momper L."/>
            <person name="Gold D.A."/>
            <person name="Bosak T."/>
            <person name="Fournier G.P."/>
        </authorList>
    </citation>
    <scope>NUCLEOTIDE SEQUENCE [LARGE SCALE GENOMIC DNA]</scope>
    <source>
        <strain evidence="1 2">ULC007</strain>
    </source>
</reference>
<keyword evidence="2" id="KW-1185">Reference proteome</keyword>
<organism evidence="1 2">
    <name type="scientific">Phormidesmis priestleyi ULC007</name>
    <dbReference type="NCBI Taxonomy" id="1920490"/>
    <lineage>
        <taxon>Bacteria</taxon>
        <taxon>Bacillati</taxon>
        <taxon>Cyanobacteriota</taxon>
        <taxon>Cyanophyceae</taxon>
        <taxon>Leptolyngbyales</taxon>
        <taxon>Leptolyngbyaceae</taxon>
        <taxon>Phormidesmis</taxon>
    </lineage>
</organism>
<reference evidence="1 2" key="1">
    <citation type="submission" date="2018-02" db="EMBL/GenBank/DDBJ databases">
        <authorList>
            <person name="Cohen D.B."/>
            <person name="Kent A.D."/>
        </authorList>
    </citation>
    <scope>NUCLEOTIDE SEQUENCE [LARGE SCALE GENOMIC DNA]</scope>
    <source>
        <strain evidence="1 2">ULC007</strain>
    </source>
</reference>
<dbReference type="AlphaFoldDB" id="A0A2T1D371"/>
<evidence type="ECO:0000313" key="1">
    <source>
        <dbReference type="EMBL" id="PSB14942.1"/>
    </source>
</evidence>